<dbReference type="Pfam" id="PF04983">
    <property type="entry name" value="RNA_pol_Rpb1_3"/>
    <property type="match status" value="1"/>
</dbReference>
<evidence type="ECO:0000259" key="17">
    <source>
        <dbReference type="SMART" id="SM00663"/>
    </source>
</evidence>
<sequence length="1545" mass="172220">MSVATIEHPETYENGVPKKGGLLDLRLGMTNCQGHFGDIQLVRPMFHIGFIKQVESVAMNENESWLKPAKSGKEARYRFQTVWNQCKGKLQCESSLDDEEEEKEPVEGRKKLGCGSRQPTFRFEGVKIVAQFKQGSGEETGNEGKVFVNASYAYQILKKISDEDCLAMGLNPEFAKPDWLILTCLPVPPPQVRPSIQMDASSRGEDDLTHKLADIIKANMHLKKCEMEGAPGHVISEYEQLLQFHVATYMENSIPGLPKAIQKSGRPLKSISARLKGKEGRLRGNLMGKRVDFSARTVITPDPNLSLDEVGVPRTIAKTLTYPELVTAFNIEHLQKLVNNGPSEHPGARYVVRDDGNRIDLRFKTDVVLQPGYIVERHINDGDVVLFNRQPSLHKMSMMGHRIRVMPYSTFRLNLSVTTPYNADFDGDEMNLHIPQSVEAKAELIELALVPTQIVSPQSNKPCMGIVQDTLCGVRKFTRRECFLTRAMVMNLVMWMPEWDGRLPKPCIVKPVPLWSGKQIFSMLIPSGVNCVTFHSTHPDNEIGDISPGDTKVLIENGELLMGNNKQFNRVGIVCKKTVGPAAGGLIHVIFNEHGPDVTRKFFNGVQTVVNNWLLINGFSIGIGDTIADRQTMKNINETIAVAKEEVKKTIQMAQKGMLSCEPGMTLRETFESKVNKSLNKARDSAGKSAQSSLKEQNNVKQMVVAGSKGSYINISQMTAMIMALRVEGEDGMDAVKIEKQTFDSLRLNNKKFEMKYKVDFSVKQFSLNESCLQKEIIEEVNSNPLVQIALDKEYKQLSVDKMMLREIFPSGDASWPLPLNLKRMIWNAQSLFKIDGKKASDLSPLKIYKQVRSLCERIESSNVKRDNLKEGLKEGLREGLNSSDVDSNHINSKEFHSKEITSKQMEINSSLLFQILVRSLLSVKRVIEEFHLNNKAFDWLIGEIETKYSNSKVESGEMVGTIAAQSIGEPATQMTLNTFHLAGVSSKKMTLGVPRLREILSLAKNIKTPSLTIYLKGEYSKNADLAKQVQVELEHTTLRKIVSNSSIYYDPDPENTIIEEDLEFVQAYYELPDEDFDPKKLSRWLLRFELDRAKMLDKKLTMADVASKITLDFDKDLRCLASDDNSQKLILRCRIVNPEDDYENRIEEDVFLKRLENNMLSTVTLRGIPGINRVFLVEKNSEVLNADGDFNRINFWTLETEGINLKQVMSHPNIDYTRTISNDVLEIFNVLGIEAMRASLLNELRNVIESDGSYVNYRHLALLCDVMTFKGVPMGIDRHGINRTEAGAFMRASFEETSDILLQAASFAELDDCNGVSQNVMLGQLAPLGTGEFSLLLDESQVEQAIPIYYHPLLSSLNNGSQTPFLDSKTPYWNGSQTPSGAYTPHDSSFSPFNDSGSFSPGLSPTSPAYAPVSPGYSPKTPGFNISPGSGYSPGFKSTASPSYTPGSPVYNPSGQTQYSPGQTQYSPGQTQSYSPDQGGYSPSPYSPNQGAYSPSPYSPTSPLASPNMSYSPTSPSHRQTSPNYSPTSPLYSPASPHYSPTSP</sequence>
<dbReference type="Pfam" id="PF00623">
    <property type="entry name" value="RNA_pol_Rpb1_2"/>
    <property type="match status" value="1"/>
</dbReference>
<dbReference type="Pfam" id="PF04998">
    <property type="entry name" value="RNA_pol_Rpb1_5"/>
    <property type="match status" value="1"/>
</dbReference>
<dbReference type="SMART" id="SM00663">
    <property type="entry name" value="RPOLA_N"/>
    <property type="match status" value="1"/>
</dbReference>
<evidence type="ECO:0000256" key="8">
    <source>
        <dbReference type="ARBA" id="ARBA00022737"/>
    </source>
</evidence>
<feature type="non-terminal residue" evidence="18">
    <location>
        <position position="1545"/>
    </location>
</feature>
<evidence type="ECO:0000256" key="11">
    <source>
        <dbReference type="ARBA" id="ARBA00023125"/>
    </source>
</evidence>
<dbReference type="InterPro" id="IPR044893">
    <property type="entry name" value="RNA_pol_Rpb1_clamp_domain"/>
</dbReference>
<comment type="subcellular location">
    <subcellularLocation>
        <location evidence="1">Nucleus</location>
    </subcellularLocation>
</comment>
<dbReference type="InterPro" id="IPR000722">
    <property type="entry name" value="RNA_pol_asu"/>
</dbReference>
<evidence type="ECO:0000256" key="13">
    <source>
        <dbReference type="ARBA" id="ARBA00023242"/>
    </source>
</evidence>
<evidence type="ECO:0000256" key="3">
    <source>
        <dbReference type="ARBA" id="ARBA00022478"/>
    </source>
</evidence>
<dbReference type="Gene3D" id="4.10.860.120">
    <property type="entry name" value="RNA polymerase II, clamp domain"/>
    <property type="match status" value="2"/>
</dbReference>
<dbReference type="InterPro" id="IPR038593">
    <property type="entry name" value="RNA_pol_Rpb1_7_sf"/>
</dbReference>
<dbReference type="InterPro" id="IPR006592">
    <property type="entry name" value="RNA_pol_N"/>
</dbReference>
<dbReference type="PANTHER" id="PTHR19376">
    <property type="entry name" value="DNA-DIRECTED RNA POLYMERASE"/>
    <property type="match status" value="1"/>
</dbReference>
<dbReference type="EC" id="2.7.7.6" evidence="15"/>
<keyword evidence="6 15" id="KW-0548">Nucleotidyltransferase</keyword>
<keyword evidence="9" id="KW-0862">Zinc</keyword>
<evidence type="ECO:0000256" key="10">
    <source>
        <dbReference type="ARBA" id="ARBA00022842"/>
    </source>
</evidence>
<accession>A0A4P9YKP6</accession>
<dbReference type="EMBL" id="ML005174">
    <property type="protein sequence ID" value="RKP19722.1"/>
    <property type="molecule type" value="Genomic_DNA"/>
</dbReference>
<dbReference type="Gene3D" id="1.10.274.100">
    <property type="entry name" value="RNA polymerase Rpb1, domain 3"/>
    <property type="match status" value="1"/>
</dbReference>
<dbReference type="GO" id="GO:0003899">
    <property type="term" value="F:DNA-directed RNA polymerase activity"/>
    <property type="evidence" value="ECO:0007669"/>
    <property type="project" value="UniProtKB-EC"/>
</dbReference>
<dbReference type="InterPro" id="IPR007066">
    <property type="entry name" value="RNA_pol_Rpb1_3"/>
</dbReference>
<dbReference type="Proteomes" id="UP000281549">
    <property type="component" value="Unassembled WGS sequence"/>
</dbReference>
<dbReference type="GO" id="GO:0046872">
    <property type="term" value="F:metal ion binding"/>
    <property type="evidence" value="ECO:0007669"/>
    <property type="project" value="UniProtKB-KW"/>
</dbReference>
<evidence type="ECO:0000256" key="6">
    <source>
        <dbReference type="ARBA" id="ARBA00022695"/>
    </source>
</evidence>
<feature type="region of interest" description="Disordered" evidence="16">
    <location>
        <begin position="1438"/>
        <end position="1545"/>
    </location>
</feature>
<evidence type="ECO:0000256" key="4">
    <source>
        <dbReference type="ARBA" id="ARBA00022553"/>
    </source>
</evidence>
<dbReference type="FunFam" id="2.40.40.20:FF:000019">
    <property type="entry name" value="DNA-directed RNA polymerase II subunit RPB1"/>
    <property type="match status" value="1"/>
</dbReference>
<dbReference type="Gene3D" id="1.10.132.30">
    <property type="match status" value="1"/>
</dbReference>
<dbReference type="Gene3D" id="1.10.150.390">
    <property type="match status" value="1"/>
</dbReference>
<dbReference type="CDD" id="cd02584">
    <property type="entry name" value="RNAP_II_Rpb1_C"/>
    <property type="match status" value="1"/>
</dbReference>
<keyword evidence="13" id="KW-0539">Nucleus</keyword>
<evidence type="ECO:0000256" key="16">
    <source>
        <dbReference type="SAM" id="MobiDB-lite"/>
    </source>
</evidence>
<name>A0A4P9YKP6_ROZAC</name>
<evidence type="ECO:0000256" key="1">
    <source>
        <dbReference type="ARBA" id="ARBA00004123"/>
    </source>
</evidence>
<evidence type="ECO:0000256" key="15">
    <source>
        <dbReference type="RuleBase" id="RU004279"/>
    </source>
</evidence>
<feature type="compositionally biased region" description="Polar residues" evidence="16">
    <location>
        <begin position="1438"/>
        <end position="1477"/>
    </location>
</feature>
<evidence type="ECO:0000256" key="14">
    <source>
        <dbReference type="ARBA" id="ARBA00048552"/>
    </source>
</evidence>
<feature type="region of interest" description="Disordered" evidence="16">
    <location>
        <begin position="1369"/>
        <end position="1408"/>
    </location>
</feature>
<dbReference type="InterPro" id="IPR000684">
    <property type="entry name" value="RNA_pol_II_repeat_euk"/>
</dbReference>
<dbReference type="Gene3D" id="3.30.1360.140">
    <property type="match status" value="1"/>
</dbReference>
<evidence type="ECO:0000256" key="5">
    <source>
        <dbReference type="ARBA" id="ARBA00022679"/>
    </source>
</evidence>
<dbReference type="GO" id="GO:0006366">
    <property type="term" value="P:transcription by RNA polymerase II"/>
    <property type="evidence" value="ECO:0007669"/>
    <property type="project" value="InterPro"/>
</dbReference>
<evidence type="ECO:0000256" key="2">
    <source>
        <dbReference type="ARBA" id="ARBA00006460"/>
    </source>
</evidence>
<protein>
    <recommendedName>
        <fullName evidence="15">DNA-directed RNA polymerase subunit</fullName>
        <ecNumber evidence="15">2.7.7.6</ecNumber>
    </recommendedName>
</protein>
<dbReference type="Pfam" id="PF04990">
    <property type="entry name" value="RNA_pol_Rpb1_7"/>
    <property type="match status" value="1"/>
</dbReference>
<keyword evidence="4" id="KW-0597">Phosphoprotein</keyword>
<dbReference type="CDD" id="cd02733">
    <property type="entry name" value="RNAP_II_RPB1_N"/>
    <property type="match status" value="1"/>
</dbReference>
<dbReference type="PROSITE" id="PS00115">
    <property type="entry name" value="RNA_POL_II_REPEAT"/>
    <property type="match status" value="1"/>
</dbReference>
<dbReference type="FunFam" id="1.10.274.100:FF:000001">
    <property type="entry name" value="DNA-directed RNA polymerase subunit"/>
    <property type="match status" value="1"/>
</dbReference>
<comment type="similarity">
    <text evidence="2 15">Belongs to the RNA polymerase beta' chain family.</text>
</comment>
<evidence type="ECO:0000256" key="7">
    <source>
        <dbReference type="ARBA" id="ARBA00022723"/>
    </source>
</evidence>
<keyword evidence="10" id="KW-0460">Magnesium</keyword>
<dbReference type="GO" id="GO:0003677">
    <property type="term" value="F:DNA binding"/>
    <property type="evidence" value="ECO:0007669"/>
    <property type="project" value="UniProtKB-KW"/>
</dbReference>
<dbReference type="InterPro" id="IPR007083">
    <property type="entry name" value="RNA_pol_Rpb1_4"/>
</dbReference>
<dbReference type="InterPro" id="IPR045867">
    <property type="entry name" value="DNA-dir_RpoC_beta_prime"/>
</dbReference>
<dbReference type="FunFam" id="1.10.150.390:FF:000001">
    <property type="entry name" value="DNA-directed RNA polymerase subunit"/>
    <property type="match status" value="1"/>
</dbReference>
<dbReference type="SUPFAM" id="SSF64484">
    <property type="entry name" value="beta and beta-prime subunits of DNA dependent RNA-polymerase"/>
    <property type="match status" value="1"/>
</dbReference>
<dbReference type="FunFam" id="3.30.1360.140:FF:000001">
    <property type="entry name" value="DNA-directed RNA polymerase subunit"/>
    <property type="match status" value="1"/>
</dbReference>
<dbReference type="InterPro" id="IPR007081">
    <property type="entry name" value="RNA_pol_Rpb1_5"/>
</dbReference>
<proteinExistence type="inferred from homology"/>
<evidence type="ECO:0000313" key="19">
    <source>
        <dbReference type="Proteomes" id="UP000281549"/>
    </source>
</evidence>
<keyword evidence="12 15" id="KW-0804">Transcription</keyword>
<feature type="domain" description="RNA polymerase N-terminal" evidence="17">
    <location>
        <begin position="178"/>
        <end position="478"/>
    </location>
</feature>
<dbReference type="InterPro" id="IPR007080">
    <property type="entry name" value="RNA_pol_Rpb1_1"/>
</dbReference>
<evidence type="ECO:0000256" key="9">
    <source>
        <dbReference type="ARBA" id="ARBA00022833"/>
    </source>
</evidence>
<dbReference type="InterPro" id="IPR007073">
    <property type="entry name" value="RNA_pol_Rpb1_7"/>
</dbReference>
<dbReference type="Pfam" id="PF04997">
    <property type="entry name" value="RNA_pol_Rpb1_1"/>
    <property type="match status" value="1"/>
</dbReference>
<keyword evidence="8" id="KW-0677">Repeat</keyword>
<dbReference type="Gene3D" id="2.40.40.20">
    <property type="match status" value="1"/>
</dbReference>
<gene>
    <name evidence="18" type="ORF">ROZALSC1DRAFT_22042</name>
</gene>
<comment type="catalytic activity">
    <reaction evidence="14 15">
        <text>RNA(n) + a ribonucleoside 5'-triphosphate = RNA(n+1) + diphosphate</text>
        <dbReference type="Rhea" id="RHEA:21248"/>
        <dbReference type="Rhea" id="RHEA-COMP:14527"/>
        <dbReference type="Rhea" id="RHEA-COMP:17342"/>
        <dbReference type="ChEBI" id="CHEBI:33019"/>
        <dbReference type="ChEBI" id="CHEBI:61557"/>
        <dbReference type="ChEBI" id="CHEBI:140395"/>
        <dbReference type="EC" id="2.7.7.6"/>
    </reaction>
</comment>
<dbReference type="InterPro" id="IPR042102">
    <property type="entry name" value="RNA_pol_Rpb1_3_sf"/>
</dbReference>
<organism evidence="18 19">
    <name type="scientific">Rozella allomycis (strain CSF55)</name>
    <dbReference type="NCBI Taxonomy" id="988480"/>
    <lineage>
        <taxon>Eukaryota</taxon>
        <taxon>Fungi</taxon>
        <taxon>Fungi incertae sedis</taxon>
        <taxon>Cryptomycota</taxon>
        <taxon>Cryptomycota incertae sedis</taxon>
        <taxon>Rozella</taxon>
    </lineage>
</organism>
<dbReference type="PANTHER" id="PTHR19376:SF37">
    <property type="entry name" value="DNA-DIRECTED RNA POLYMERASE II SUBUNIT RPB1"/>
    <property type="match status" value="1"/>
</dbReference>
<feature type="compositionally biased region" description="Low complexity" evidence="16">
    <location>
        <begin position="1493"/>
        <end position="1508"/>
    </location>
</feature>
<keyword evidence="11" id="KW-0238">DNA-binding</keyword>
<evidence type="ECO:0000256" key="12">
    <source>
        <dbReference type="ARBA" id="ARBA00023163"/>
    </source>
</evidence>
<dbReference type="Pfam" id="PF05000">
    <property type="entry name" value="RNA_pol_Rpb1_4"/>
    <property type="match status" value="1"/>
</dbReference>
<dbReference type="Gene3D" id="3.30.1490.180">
    <property type="entry name" value="RNA polymerase ii"/>
    <property type="match status" value="1"/>
</dbReference>
<keyword evidence="5 15" id="KW-0808">Transferase</keyword>
<evidence type="ECO:0000313" key="18">
    <source>
        <dbReference type="EMBL" id="RKP19722.1"/>
    </source>
</evidence>
<keyword evidence="7" id="KW-0479">Metal-binding</keyword>
<dbReference type="InterPro" id="IPR038120">
    <property type="entry name" value="Rpb1_funnel_sf"/>
</dbReference>
<comment type="function">
    <text evidence="15">DNA-dependent RNA polymerase catalyzes the transcription of DNA into RNA using the four ribonucleoside triphosphates as substrates.</text>
</comment>
<feature type="compositionally biased region" description="Polar residues" evidence="16">
    <location>
        <begin position="1509"/>
        <end position="1532"/>
    </location>
</feature>
<reference evidence="19" key="1">
    <citation type="journal article" date="2018" name="Nat. Microbiol.">
        <title>Leveraging single-cell genomics to expand the fungal tree of life.</title>
        <authorList>
            <person name="Ahrendt S.R."/>
            <person name="Quandt C.A."/>
            <person name="Ciobanu D."/>
            <person name="Clum A."/>
            <person name="Salamov A."/>
            <person name="Andreopoulos B."/>
            <person name="Cheng J.F."/>
            <person name="Woyke T."/>
            <person name="Pelin A."/>
            <person name="Henrissat B."/>
            <person name="Reynolds N.K."/>
            <person name="Benny G.L."/>
            <person name="Smith M.E."/>
            <person name="James T.Y."/>
            <person name="Grigoriev I.V."/>
        </authorList>
    </citation>
    <scope>NUCLEOTIDE SEQUENCE [LARGE SCALE GENOMIC DNA]</scope>
    <source>
        <strain evidence="19">CSF55</strain>
    </source>
</reference>
<keyword evidence="3 15" id="KW-0240">DNA-directed RNA polymerase</keyword>
<dbReference type="GO" id="GO:0005665">
    <property type="term" value="C:RNA polymerase II, core complex"/>
    <property type="evidence" value="ECO:0007669"/>
    <property type="project" value="TreeGrafter"/>
</dbReference>